<evidence type="ECO:0000256" key="2">
    <source>
        <dbReference type="ARBA" id="ARBA00023125"/>
    </source>
</evidence>
<name>A0A3A9K8A8_9BACI</name>
<dbReference type="CDD" id="cd06284">
    <property type="entry name" value="PBP1_LacI-like"/>
    <property type="match status" value="1"/>
</dbReference>
<keyword evidence="2" id="KW-0238">DNA-binding</keyword>
<dbReference type="AlphaFoldDB" id="A0A3A9K8A8"/>
<dbReference type="InterPro" id="IPR000843">
    <property type="entry name" value="HTH_LacI"/>
</dbReference>
<keyword evidence="6" id="KW-1185">Reference proteome</keyword>
<dbReference type="SUPFAM" id="SSF53822">
    <property type="entry name" value="Periplasmic binding protein-like I"/>
    <property type="match status" value="1"/>
</dbReference>
<proteinExistence type="predicted"/>
<evidence type="ECO:0000313" key="6">
    <source>
        <dbReference type="Proteomes" id="UP000281498"/>
    </source>
</evidence>
<dbReference type="InterPro" id="IPR010982">
    <property type="entry name" value="Lambda_DNA-bd_dom_sf"/>
</dbReference>
<keyword evidence="3" id="KW-0804">Transcription</keyword>
<feature type="domain" description="HTH lacI-type" evidence="4">
    <location>
        <begin position="2"/>
        <end position="56"/>
    </location>
</feature>
<gene>
    <name evidence="5" type="ORF">CR203_15055</name>
</gene>
<dbReference type="CDD" id="cd01392">
    <property type="entry name" value="HTH_LacI"/>
    <property type="match status" value="1"/>
</dbReference>
<dbReference type="InterPro" id="IPR001761">
    <property type="entry name" value="Peripla_BP/Lac1_sug-bd_dom"/>
</dbReference>
<reference evidence="5 6" key="1">
    <citation type="submission" date="2017-10" db="EMBL/GenBank/DDBJ databases">
        <title>Bacillus sp. nov., a halophilic bacterium isolated from a Keqin Lake.</title>
        <authorList>
            <person name="Wang H."/>
        </authorList>
    </citation>
    <scope>NUCLEOTIDE SEQUENCE [LARGE SCALE GENOMIC DNA]</scope>
    <source>
        <strain evidence="5 6">KCTC 13187</strain>
    </source>
</reference>
<protein>
    <submittedName>
        <fullName evidence="5">LacI family transcriptional regulator</fullName>
    </submittedName>
</protein>
<dbReference type="Proteomes" id="UP000281498">
    <property type="component" value="Unassembled WGS sequence"/>
</dbReference>
<dbReference type="SUPFAM" id="SSF47413">
    <property type="entry name" value="lambda repressor-like DNA-binding domains"/>
    <property type="match status" value="1"/>
</dbReference>
<evidence type="ECO:0000313" key="5">
    <source>
        <dbReference type="EMBL" id="RKL66601.1"/>
    </source>
</evidence>
<sequence length="329" mass="37002">MANIHQVAKHAGVSVATVSRVLNGQDTVTPKTRIKVEAAIKQFNYEPSMLGRNLRNSESRLLLVLIPKISNPFYSEIINGIETTAIKNGYNIILCETDSKPERENIYFDLVRNKMTDGIISMDPAVNVESLTKLAESYSIIQCSEYVVDSGIPYVTIDNEEAAYKAVKHLLKIGHSKIALMNSDERYLYARQRELGYRKALKEQNIVVNEDWIYYTQELGFENGQQAMRKILMQDEKPTAVFAVSDLLAIGALKELNSRGLKVPEEMALIGFDKIEFSNMTQPTLTTVAQPMYKMGTVAANMLINKIKGEYVDNVILDHELVIRESTLG</sequence>
<dbReference type="PROSITE" id="PS50932">
    <property type="entry name" value="HTH_LACI_2"/>
    <property type="match status" value="1"/>
</dbReference>
<dbReference type="Pfam" id="PF00356">
    <property type="entry name" value="LacI"/>
    <property type="match status" value="1"/>
</dbReference>
<organism evidence="5 6">
    <name type="scientific">Salipaludibacillus neizhouensis</name>
    <dbReference type="NCBI Taxonomy" id="885475"/>
    <lineage>
        <taxon>Bacteria</taxon>
        <taxon>Bacillati</taxon>
        <taxon>Bacillota</taxon>
        <taxon>Bacilli</taxon>
        <taxon>Bacillales</taxon>
        <taxon>Bacillaceae</taxon>
    </lineage>
</organism>
<dbReference type="PANTHER" id="PTHR30146:SF109">
    <property type="entry name" value="HTH-TYPE TRANSCRIPTIONAL REGULATOR GALS"/>
    <property type="match status" value="1"/>
</dbReference>
<dbReference type="SMART" id="SM00354">
    <property type="entry name" value="HTH_LACI"/>
    <property type="match status" value="1"/>
</dbReference>
<evidence type="ECO:0000256" key="1">
    <source>
        <dbReference type="ARBA" id="ARBA00023015"/>
    </source>
</evidence>
<dbReference type="RefSeq" id="WP_110935881.1">
    <property type="nucleotide sequence ID" value="NZ_KZ614146.1"/>
</dbReference>
<dbReference type="OrthoDB" id="9784962at2"/>
<dbReference type="Gene3D" id="1.10.260.40">
    <property type="entry name" value="lambda repressor-like DNA-binding domains"/>
    <property type="match status" value="1"/>
</dbReference>
<evidence type="ECO:0000259" key="4">
    <source>
        <dbReference type="PROSITE" id="PS50932"/>
    </source>
</evidence>
<dbReference type="GO" id="GO:0003700">
    <property type="term" value="F:DNA-binding transcription factor activity"/>
    <property type="evidence" value="ECO:0007669"/>
    <property type="project" value="TreeGrafter"/>
</dbReference>
<accession>A0A3A9K8A8</accession>
<evidence type="ECO:0000256" key="3">
    <source>
        <dbReference type="ARBA" id="ARBA00023163"/>
    </source>
</evidence>
<dbReference type="Gene3D" id="3.40.50.2300">
    <property type="match status" value="2"/>
</dbReference>
<keyword evidence="1" id="KW-0805">Transcription regulation</keyword>
<dbReference type="EMBL" id="PDOE01000006">
    <property type="protein sequence ID" value="RKL66601.1"/>
    <property type="molecule type" value="Genomic_DNA"/>
</dbReference>
<dbReference type="Pfam" id="PF00532">
    <property type="entry name" value="Peripla_BP_1"/>
    <property type="match status" value="1"/>
</dbReference>
<dbReference type="GO" id="GO:0000976">
    <property type="term" value="F:transcription cis-regulatory region binding"/>
    <property type="evidence" value="ECO:0007669"/>
    <property type="project" value="TreeGrafter"/>
</dbReference>
<dbReference type="InterPro" id="IPR028082">
    <property type="entry name" value="Peripla_BP_I"/>
</dbReference>
<dbReference type="PANTHER" id="PTHR30146">
    <property type="entry name" value="LACI-RELATED TRANSCRIPTIONAL REPRESSOR"/>
    <property type="match status" value="1"/>
</dbReference>
<comment type="caution">
    <text evidence="5">The sequence shown here is derived from an EMBL/GenBank/DDBJ whole genome shotgun (WGS) entry which is preliminary data.</text>
</comment>